<dbReference type="InterPro" id="IPR037041">
    <property type="entry name" value="Trigger_fac_C_sf"/>
</dbReference>
<dbReference type="PIRSF" id="PIRSF003095">
    <property type="entry name" value="Trigger_factor"/>
    <property type="match status" value="1"/>
</dbReference>
<comment type="similarity">
    <text evidence="2">Belongs to the FKBP-type PPIase family. Tig subfamily.</text>
</comment>
<dbReference type="Pfam" id="PF05697">
    <property type="entry name" value="Trigger_N"/>
    <property type="match status" value="1"/>
</dbReference>
<dbReference type="GO" id="GO:0043022">
    <property type="term" value="F:ribosome binding"/>
    <property type="evidence" value="ECO:0007669"/>
    <property type="project" value="TreeGrafter"/>
</dbReference>
<dbReference type="Gene3D" id="1.10.3120.10">
    <property type="entry name" value="Trigger factor, C-terminal domain"/>
    <property type="match status" value="1"/>
</dbReference>
<evidence type="ECO:0000256" key="6">
    <source>
        <dbReference type="ARBA" id="ARBA00023235"/>
    </source>
</evidence>
<dbReference type="InterPro" id="IPR008881">
    <property type="entry name" value="Trigger_fac_ribosome-bd_bac"/>
</dbReference>
<evidence type="ECO:0000256" key="4">
    <source>
        <dbReference type="ARBA" id="ARBA00023110"/>
    </source>
</evidence>
<reference evidence="10" key="1">
    <citation type="submission" date="2018-05" db="EMBL/GenBank/DDBJ databases">
        <authorList>
            <person name="Lanie J.A."/>
            <person name="Ng W.-L."/>
            <person name="Kazmierczak K.M."/>
            <person name="Andrzejewski T.M."/>
            <person name="Davidsen T.M."/>
            <person name="Wayne K.J."/>
            <person name="Tettelin H."/>
            <person name="Glass J.I."/>
            <person name="Rusch D."/>
            <person name="Podicherti R."/>
            <person name="Tsui H.-C.T."/>
            <person name="Winkler M.E."/>
        </authorList>
    </citation>
    <scope>NUCLEOTIDE SEQUENCE</scope>
</reference>
<feature type="domain" description="Trigger factor C-terminal" evidence="9">
    <location>
        <begin position="254"/>
        <end position="418"/>
    </location>
</feature>
<dbReference type="SUPFAM" id="SSF102735">
    <property type="entry name" value="Trigger factor ribosome-binding domain"/>
    <property type="match status" value="1"/>
</dbReference>
<feature type="domain" description="Trigger factor ribosome-binding bacterial" evidence="8">
    <location>
        <begin position="1"/>
        <end position="145"/>
    </location>
</feature>
<comment type="catalytic activity">
    <reaction evidence="1">
        <text>[protein]-peptidylproline (omega=180) = [protein]-peptidylproline (omega=0)</text>
        <dbReference type="Rhea" id="RHEA:16237"/>
        <dbReference type="Rhea" id="RHEA-COMP:10747"/>
        <dbReference type="Rhea" id="RHEA-COMP:10748"/>
        <dbReference type="ChEBI" id="CHEBI:83833"/>
        <dbReference type="ChEBI" id="CHEBI:83834"/>
        <dbReference type="EC" id="5.2.1.8"/>
    </reaction>
</comment>
<dbReference type="InterPro" id="IPR036611">
    <property type="entry name" value="Trigger_fac_ribosome-bd_sf"/>
</dbReference>
<evidence type="ECO:0000313" key="10">
    <source>
        <dbReference type="EMBL" id="SVB17019.1"/>
    </source>
</evidence>
<sequence length="482" mass="52047">MTSTVEPLEGDQVRLTVTIDSVEFEGAVDKAFRGLAQEIKLPGFRPGKAPRQLLEARLGTSAGRHEAIQEAVPGYYRKAVIEHAVDAIDSPSLEITSGEEEGDLVFDATVPVRPRVSVSGYATLSVEVPAPSASEADITGQIDALRKQHGTLEVVERAAGDGDRVTIDIEGSHEGEPIEGLTTTDYLYEVGTGTVVEIDENLRGASAGDTMEFDAEHPQEEGSLHLRISLKEVQALVLPDADDAFAADASEFDTIAELTDDLRSRITAMKQAQAAVMAREHIARAVAGLVADDVPVPLIESAIDDRIRDMAMRMAQQGIDFARWMEATGQDAATMREGFRTEAEMSARADLGLRAVAYAEGIEAEDADVDEYLELMAVQAGQPDTDLEELRDRMADNGHLFELRADLRKQAAMDWLFERVEFVDEDGNAIERDDLRPSEPEIVLPDAEALTDGVVGDGGAGPEADADSDSDPETDQEQETGA</sequence>
<feature type="compositionally biased region" description="Acidic residues" evidence="7">
    <location>
        <begin position="464"/>
        <end position="482"/>
    </location>
</feature>
<dbReference type="HAMAP" id="MF_00303">
    <property type="entry name" value="Trigger_factor_Tig"/>
    <property type="match status" value="1"/>
</dbReference>
<dbReference type="GO" id="GO:0043335">
    <property type="term" value="P:protein unfolding"/>
    <property type="evidence" value="ECO:0007669"/>
    <property type="project" value="TreeGrafter"/>
</dbReference>
<evidence type="ECO:0000256" key="1">
    <source>
        <dbReference type="ARBA" id="ARBA00000971"/>
    </source>
</evidence>
<dbReference type="InterPro" id="IPR005215">
    <property type="entry name" value="Trig_fac"/>
</dbReference>
<proteinExistence type="inferred from homology"/>
<dbReference type="PANTHER" id="PTHR30560:SF3">
    <property type="entry name" value="TRIGGER FACTOR-LIKE PROTEIN TIG, CHLOROPLASTIC"/>
    <property type="match status" value="1"/>
</dbReference>
<evidence type="ECO:0000256" key="3">
    <source>
        <dbReference type="ARBA" id="ARBA00013194"/>
    </source>
</evidence>
<feature type="region of interest" description="Disordered" evidence="7">
    <location>
        <begin position="445"/>
        <end position="482"/>
    </location>
</feature>
<evidence type="ECO:0000256" key="7">
    <source>
        <dbReference type="SAM" id="MobiDB-lite"/>
    </source>
</evidence>
<dbReference type="InterPro" id="IPR046357">
    <property type="entry name" value="PPIase_dom_sf"/>
</dbReference>
<name>A0A382BTS4_9ZZZZ</name>
<keyword evidence="4" id="KW-0697">Rotamase</keyword>
<dbReference type="GO" id="GO:0051083">
    <property type="term" value="P:'de novo' cotranslational protein folding"/>
    <property type="evidence" value="ECO:0007669"/>
    <property type="project" value="TreeGrafter"/>
</dbReference>
<dbReference type="Pfam" id="PF05698">
    <property type="entry name" value="Trigger_C"/>
    <property type="match status" value="1"/>
</dbReference>
<dbReference type="SUPFAM" id="SSF54534">
    <property type="entry name" value="FKBP-like"/>
    <property type="match status" value="1"/>
</dbReference>
<gene>
    <name evidence="10" type="ORF">METZ01_LOCUS169873</name>
</gene>
<dbReference type="GO" id="GO:0003755">
    <property type="term" value="F:peptidyl-prolyl cis-trans isomerase activity"/>
    <property type="evidence" value="ECO:0007669"/>
    <property type="project" value="UniProtKB-KW"/>
</dbReference>
<dbReference type="PANTHER" id="PTHR30560">
    <property type="entry name" value="TRIGGER FACTOR CHAPERONE AND PEPTIDYL-PROLYL CIS/TRANS ISOMERASE"/>
    <property type="match status" value="1"/>
</dbReference>
<dbReference type="EC" id="5.2.1.8" evidence="3"/>
<evidence type="ECO:0000259" key="9">
    <source>
        <dbReference type="Pfam" id="PF05698"/>
    </source>
</evidence>
<dbReference type="AlphaFoldDB" id="A0A382BTS4"/>
<organism evidence="10">
    <name type="scientific">marine metagenome</name>
    <dbReference type="NCBI Taxonomy" id="408172"/>
    <lineage>
        <taxon>unclassified sequences</taxon>
        <taxon>metagenomes</taxon>
        <taxon>ecological metagenomes</taxon>
    </lineage>
</organism>
<dbReference type="SUPFAM" id="SSF109998">
    <property type="entry name" value="Triger factor/SurA peptide-binding domain-like"/>
    <property type="match status" value="1"/>
</dbReference>
<dbReference type="Gene3D" id="3.30.70.1050">
    <property type="entry name" value="Trigger factor ribosome-binding domain"/>
    <property type="match status" value="1"/>
</dbReference>
<dbReference type="Gene3D" id="3.10.50.40">
    <property type="match status" value="1"/>
</dbReference>
<protein>
    <recommendedName>
        <fullName evidence="3">peptidylprolyl isomerase</fullName>
        <ecNumber evidence="3">5.2.1.8</ecNumber>
    </recommendedName>
</protein>
<dbReference type="GO" id="GO:0044183">
    <property type="term" value="F:protein folding chaperone"/>
    <property type="evidence" value="ECO:0007669"/>
    <property type="project" value="TreeGrafter"/>
</dbReference>
<accession>A0A382BTS4</accession>
<evidence type="ECO:0000256" key="5">
    <source>
        <dbReference type="ARBA" id="ARBA00023186"/>
    </source>
</evidence>
<dbReference type="NCBIfam" id="TIGR00115">
    <property type="entry name" value="tig"/>
    <property type="match status" value="1"/>
</dbReference>
<evidence type="ECO:0000256" key="2">
    <source>
        <dbReference type="ARBA" id="ARBA00005464"/>
    </source>
</evidence>
<dbReference type="InterPro" id="IPR008880">
    <property type="entry name" value="Trigger_fac_C"/>
</dbReference>
<dbReference type="GO" id="GO:0015031">
    <property type="term" value="P:protein transport"/>
    <property type="evidence" value="ECO:0007669"/>
    <property type="project" value="InterPro"/>
</dbReference>
<evidence type="ECO:0000259" key="8">
    <source>
        <dbReference type="Pfam" id="PF05697"/>
    </source>
</evidence>
<keyword evidence="5" id="KW-0143">Chaperone</keyword>
<dbReference type="EMBL" id="UINC01031256">
    <property type="protein sequence ID" value="SVB17019.1"/>
    <property type="molecule type" value="Genomic_DNA"/>
</dbReference>
<dbReference type="InterPro" id="IPR027304">
    <property type="entry name" value="Trigger_fact/SurA_dom_sf"/>
</dbReference>
<keyword evidence="6" id="KW-0413">Isomerase</keyword>